<dbReference type="EMBL" id="CP113432">
    <property type="protein sequence ID" value="WAI52564.1"/>
    <property type="molecule type" value="Genomic_DNA"/>
</dbReference>
<evidence type="ECO:0000313" key="3">
    <source>
        <dbReference type="Proteomes" id="UP001163624"/>
    </source>
</evidence>
<reference evidence="2" key="1">
    <citation type="submission" date="2022-11" db="EMBL/GenBank/DDBJ databases">
        <title>Pseudomonas triclosanedens sp. nov., a triclosan degrader isolated from activated sludge.</title>
        <authorList>
            <person name="Yin Y."/>
            <person name="Lu Z."/>
        </authorList>
    </citation>
    <scope>NUCLEOTIDE SEQUENCE</scope>
    <source>
        <strain evidence="2">ZM23</strain>
    </source>
</reference>
<proteinExistence type="predicted"/>
<evidence type="ECO:0000313" key="2">
    <source>
        <dbReference type="EMBL" id="WAI52564.1"/>
    </source>
</evidence>
<gene>
    <name evidence="2" type="ORF">OU419_26075</name>
</gene>
<protein>
    <recommendedName>
        <fullName evidence="4">Lipoprotein</fullName>
    </recommendedName>
</protein>
<feature type="chain" id="PRO_5045661896" description="Lipoprotein" evidence="1">
    <location>
        <begin position="23"/>
        <end position="142"/>
    </location>
</feature>
<evidence type="ECO:0000256" key="1">
    <source>
        <dbReference type="SAM" id="SignalP"/>
    </source>
</evidence>
<accession>A0ABY7A5N1</accession>
<sequence>MLYARSLLAALVIALCTGCATGLNSAQKSELDYYDARGMAVTEKSPDLGAALGLLPGGGSFYGREYGFGVVNLLTWPISILWDPVSGYDAARSINYQATKARVNKMQESEFQALDERLTSKEIDLAQYTVERRKIEKKFSNF</sequence>
<feature type="signal peptide" evidence="1">
    <location>
        <begin position="1"/>
        <end position="22"/>
    </location>
</feature>
<keyword evidence="3" id="KW-1185">Reference proteome</keyword>
<dbReference type="RefSeq" id="WP_254476331.1">
    <property type="nucleotide sequence ID" value="NZ_CP113432.1"/>
</dbReference>
<name>A0ABY7A5N1_9PSED</name>
<evidence type="ECO:0008006" key="4">
    <source>
        <dbReference type="Google" id="ProtNLM"/>
    </source>
</evidence>
<organism evidence="2 3">
    <name type="scientific">Pseudomonas triclosanedens</name>
    <dbReference type="NCBI Taxonomy" id="2961893"/>
    <lineage>
        <taxon>Bacteria</taxon>
        <taxon>Pseudomonadati</taxon>
        <taxon>Pseudomonadota</taxon>
        <taxon>Gammaproteobacteria</taxon>
        <taxon>Pseudomonadales</taxon>
        <taxon>Pseudomonadaceae</taxon>
        <taxon>Pseudomonas</taxon>
    </lineage>
</organism>
<keyword evidence="1" id="KW-0732">Signal</keyword>
<dbReference type="Proteomes" id="UP001163624">
    <property type="component" value="Chromosome"/>
</dbReference>